<dbReference type="RefSeq" id="WP_367921179.1">
    <property type="nucleotide sequence ID" value="NZ_BAABAC010000040.1"/>
</dbReference>
<gene>
    <name evidence="2" type="ORF">ACFQ3F_19545</name>
</gene>
<evidence type="ECO:0000313" key="2">
    <source>
        <dbReference type="EMBL" id="MFD1250001.1"/>
    </source>
</evidence>
<evidence type="ECO:0008006" key="4">
    <source>
        <dbReference type="Google" id="ProtNLM"/>
    </source>
</evidence>
<comment type="caution">
    <text evidence="2">The sequence shown here is derived from an EMBL/GenBank/DDBJ whole genome shotgun (WGS) entry which is preliminary data.</text>
</comment>
<evidence type="ECO:0000256" key="1">
    <source>
        <dbReference type="SAM" id="MobiDB-lite"/>
    </source>
</evidence>
<dbReference type="Proteomes" id="UP001597229">
    <property type="component" value="Unassembled WGS sequence"/>
</dbReference>
<proteinExistence type="predicted"/>
<reference evidence="3" key="1">
    <citation type="journal article" date="2019" name="Int. J. Syst. Evol. Microbiol.">
        <title>The Global Catalogue of Microorganisms (GCM) 10K type strain sequencing project: providing services to taxonomists for standard genome sequencing and annotation.</title>
        <authorList>
            <consortium name="The Broad Institute Genomics Platform"/>
            <consortium name="The Broad Institute Genome Sequencing Center for Infectious Disease"/>
            <person name="Wu L."/>
            <person name="Ma J."/>
        </authorList>
    </citation>
    <scope>NUCLEOTIDE SEQUENCE [LARGE SCALE GENOMIC DNA]</scope>
    <source>
        <strain evidence="3">CCUG 52478</strain>
    </source>
</reference>
<dbReference type="Gene3D" id="3.40.1000.10">
    <property type="entry name" value="Mog1/PsbP, alpha/beta/alpha sandwich"/>
    <property type="match status" value="1"/>
</dbReference>
<organism evidence="2 3">
    <name type="scientific">Nocardioides ginsengisoli</name>
    <dbReference type="NCBI Taxonomy" id="363868"/>
    <lineage>
        <taxon>Bacteria</taxon>
        <taxon>Bacillati</taxon>
        <taxon>Actinomycetota</taxon>
        <taxon>Actinomycetes</taxon>
        <taxon>Propionibacteriales</taxon>
        <taxon>Nocardioidaceae</taxon>
        <taxon>Nocardioides</taxon>
    </lineage>
</organism>
<sequence>MTHSHAPARRHTHPQTHTVTIGVPRHWTTRSDPEHGLVLLARPPTRTGELGAAYGPELVVRTTPVDTDLATWRAEAVAALAAQLDAFEIEDDDRFELNGRAVVYHRLGYRARGVDVVAEQWAWLIDVPGAGGGIGVTLTGAVARSRYADYADLFEEVAATLDPGDAKESEDPGELSPAPAPGSAHPGEERW</sequence>
<accession>A0ABW3W4L4</accession>
<name>A0ABW3W4L4_9ACTN</name>
<keyword evidence="3" id="KW-1185">Reference proteome</keyword>
<dbReference type="EMBL" id="JBHTLX010000023">
    <property type="protein sequence ID" value="MFD1250001.1"/>
    <property type="molecule type" value="Genomic_DNA"/>
</dbReference>
<evidence type="ECO:0000313" key="3">
    <source>
        <dbReference type="Proteomes" id="UP001597229"/>
    </source>
</evidence>
<feature type="region of interest" description="Disordered" evidence="1">
    <location>
        <begin position="161"/>
        <end position="191"/>
    </location>
</feature>
<protein>
    <recommendedName>
        <fullName evidence="4">DUF1795 domain-containing protein</fullName>
    </recommendedName>
</protein>